<evidence type="ECO:0000256" key="5">
    <source>
        <dbReference type="SAM" id="Phobius"/>
    </source>
</evidence>
<evidence type="ECO:0000256" key="4">
    <source>
        <dbReference type="ARBA" id="ARBA00023136"/>
    </source>
</evidence>
<keyword evidence="7" id="KW-1185">Reference proteome</keyword>
<dbReference type="Proteomes" id="UP001383192">
    <property type="component" value="Unassembled WGS sequence"/>
</dbReference>
<evidence type="ECO:0000313" key="7">
    <source>
        <dbReference type="Proteomes" id="UP001383192"/>
    </source>
</evidence>
<dbReference type="PANTHER" id="PTHR23112:SF0">
    <property type="entry name" value="TRANSMEMBRANE PROTEIN 116"/>
    <property type="match status" value="1"/>
</dbReference>
<dbReference type="Gene3D" id="1.20.1070.10">
    <property type="entry name" value="Rhodopsin 7-helix transmembrane proteins"/>
    <property type="match status" value="1"/>
</dbReference>
<dbReference type="EMBL" id="JAYKXP010000005">
    <property type="protein sequence ID" value="KAK7058559.1"/>
    <property type="molecule type" value="Genomic_DNA"/>
</dbReference>
<proteinExistence type="predicted"/>
<comment type="subcellular location">
    <subcellularLocation>
        <location evidence="1">Membrane</location>
        <topology evidence="1">Multi-pass membrane protein</topology>
    </subcellularLocation>
</comment>
<keyword evidence="4 5" id="KW-0472">Membrane</keyword>
<reference evidence="6 7" key="1">
    <citation type="submission" date="2024-01" db="EMBL/GenBank/DDBJ databases">
        <title>A draft genome for a cacao thread blight-causing isolate of Paramarasmius palmivorus.</title>
        <authorList>
            <person name="Baruah I.K."/>
            <person name="Bukari Y."/>
            <person name="Amoako-Attah I."/>
            <person name="Meinhardt L.W."/>
            <person name="Bailey B.A."/>
            <person name="Cohen S.P."/>
        </authorList>
    </citation>
    <scope>NUCLEOTIDE SEQUENCE [LARGE SCALE GENOMIC DNA]</scope>
    <source>
        <strain evidence="6 7">GH-12</strain>
    </source>
</reference>
<protein>
    <recommendedName>
        <fullName evidence="8">G-protein coupled receptors family 2 profile 2 domain-containing protein</fullName>
    </recommendedName>
</protein>
<feature type="transmembrane region" description="Helical" evidence="5">
    <location>
        <begin position="93"/>
        <end position="118"/>
    </location>
</feature>
<evidence type="ECO:0000256" key="2">
    <source>
        <dbReference type="ARBA" id="ARBA00022692"/>
    </source>
</evidence>
<dbReference type="GO" id="GO:0004930">
    <property type="term" value="F:G protein-coupled receptor activity"/>
    <property type="evidence" value="ECO:0007669"/>
    <property type="project" value="TreeGrafter"/>
</dbReference>
<evidence type="ECO:0000256" key="3">
    <source>
        <dbReference type="ARBA" id="ARBA00022989"/>
    </source>
</evidence>
<organism evidence="6 7">
    <name type="scientific">Paramarasmius palmivorus</name>
    <dbReference type="NCBI Taxonomy" id="297713"/>
    <lineage>
        <taxon>Eukaryota</taxon>
        <taxon>Fungi</taxon>
        <taxon>Dikarya</taxon>
        <taxon>Basidiomycota</taxon>
        <taxon>Agaricomycotina</taxon>
        <taxon>Agaricomycetes</taxon>
        <taxon>Agaricomycetidae</taxon>
        <taxon>Agaricales</taxon>
        <taxon>Marasmiineae</taxon>
        <taxon>Marasmiaceae</taxon>
        <taxon>Paramarasmius</taxon>
    </lineage>
</organism>
<feature type="transmembrane region" description="Helical" evidence="5">
    <location>
        <begin position="130"/>
        <end position="148"/>
    </location>
</feature>
<dbReference type="GO" id="GO:0007189">
    <property type="term" value="P:adenylate cyclase-activating G protein-coupled receptor signaling pathway"/>
    <property type="evidence" value="ECO:0007669"/>
    <property type="project" value="TreeGrafter"/>
</dbReference>
<feature type="transmembrane region" description="Helical" evidence="5">
    <location>
        <begin position="23"/>
        <end position="46"/>
    </location>
</feature>
<dbReference type="PANTHER" id="PTHR23112">
    <property type="entry name" value="G PROTEIN-COUPLED RECEPTOR 157-RELATED"/>
    <property type="match status" value="1"/>
</dbReference>
<dbReference type="GO" id="GO:0005886">
    <property type="term" value="C:plasma membrane"/>
    <property type="evidence" value="ECO:0007669"/>
    <property type="project" value="TreeGrafter"/>
</dbReference>
<keyword evidence="2 5" id="KW-0812">Transmembrane</keyword>
<evidence type="ECO:0000256" key="1">
    <source>
        <dbReference type="ARBA" id="ARBA00004141"/>
    </source>
</evidence>
<evidence type="ECO:0000313" key="6">
    <source>
        <dbReference type="EMBL" id="KAK7058559.1"/>
    </source>
</evidence>
<accession>A0AAW0E2V8</accession>
<evidence type="ECO:0008006" key="8">
    <source>
        <dbReference type="Google" id="ProtNLM"/>
    </source>
</evidence>
<gene>
    <name evidence="6" type="ORF">VNI00_002195</name>
</gene>
<name>A0AAW0E2V8_9AGAR</name>
<comment type="caution">
    <text evidence="6">The sequence shown here is derived from an EMBL/GenBank/DDBJ whole genome shotgun (WGS) entry which is preliminary data.</text>
</comment>
<dbReference type="AlphaFoldDB" id="A0AAW0E2V8"/>
<feature type="transmembrane region" description="Helical" evidence="5">
    <location>
        <begin position="58"/>
        <end position="81"/>
    </location>
</feature>
<sequence>MPLLAREPLVRAAHHTVNVSRSYAVLFSMAGAGLCFFVLVVIAIAAIHPASRPSLDRVSFRIVVGALLTNLLYAIAVVVSACLRSKQHCAVEIWLILFALQLSSYLLFCVGLNLQLVLIHGVDGQRMEKFYFLCSFFLAVAISLPPFITGQYGYNQLSGRCWYTTNGKEERLRWQIGGQMVWNILAIAGEIVTFSSVVIFMIRKNAFDRRFASEQNEPRQSVENEAQIQGNFPPEPAAVAKHKQYRNIVFRIALYPLAALMTLSLSSFADFYCNSHSVAAFNAMLIANGTYGLRPIVYALLAATDPSLVRGLRALYWSRHDPVCIQGNSSVVTTLTQFTTRLPEEPVITVDTAPVHPTVSYPLPVYQIGLKGIELPQVTEDIMVVEWQQTRQTAVGHASNAHNRELSAQI</sequence>
<keyword evidence="3 5" id="KW-1133">Transmembrane helix</keyword>
<feature type="transmembrane region" description="Helical" evidence="5">
    <location>
        <begin position="248"/>
        <end position="269"/>
    </location>
</feature>
<feature type="transmembrane region" description="Helical" evidence="5">
    <location>
        <begin position="180"/>
        <end position="202"/>
    </location>
</feature>